<evidence type="ECO:0000256" key="5">
    <source>
        <dbReference type="SAM" id="MobiDB-lite"/>
    </source>
</evidence>
<dbReference type="NCBIfam" id="TIGR03769">
    <property type="entry name" value="P_ac_wall_RPT"/>
    <property type="match status" value="1"/>
</dbReference>
<dbReference type="Proteomes" id="UP000594681">
    <property type="component" value="Chromosome"/>
</dbReference>
<evidence type="ECO:0000256" key="1">
    <source>
        <dbReference type="ARBA" id="ARBA00011028"/>
    </source>
</evidence>
<evidence type="ECO:0000313" key="8">
    <source>
        <dbReference type="Proteomes" id="UP000594681"/>
    </source>
</evidence>
<feature type="signal peptide" evidence="6">
    <location>
        <begin position="1"/>
        <end position="24"/>
    </location>
</feature>
<dbReference type="InterPro" id="IPR006127">
    <property type="entry name" value="ZnuA-like"/>
</dbReference>
<dbReference type="KEGG" id="cliz:G7Y31_05090"/>
<dbReference type="InterPro" id="IPR050492">
    <property type="entry name" value="Bact_metal-bind_prot9"/>
</dbReference>
<gene>
    <name evidence="7" type="ORF">G7Y31_05090</name>
</gene>
<dbReference type="Gene3D" id="3.40.50.1980">
    <property type="entry name" value="Nitrogenase molybdenum iron protein domain"/>
    <property type="match status" value="2"/>
</dbReference>
<dbReference type="AlphaFoldDB" id="A0A7T0PCU1"/>
<dbReference type="PANTHER" id="PTHR42953">
    <property type="entry name" value="HIGH-AFFINITY ZINC UPTAKE SYSTEM PROTEIN ZNUA-RELATED"/>
    <property type="match status" value="1"/>
</dbReference>
<feature type="compositionally biased region" description="Low complexity" evidence="5">
    <location>
        <begin position="477"/>
        <end position="491"/>
    </location>
</feature>
<evidence type="ECO:0000313" key="7">
    <source>
        <dbReference type="EMBL" id="QPK80067.1"/>
    </source>
</evidence>
<dbReference type="GO" id="GO:0030313">
    <property type="term" value="C:cell envelope"/>
    <property type="evidence" value="ECO:0007669"/>
    <property type="project" value="UniProtKB-SubCell"/>
</dbReference>
<name>A0A7T0PCU1_9CORY</name>
<keyword evidence="8" id="KW-1185">Reference proteome</keyword>
<organism evidence="7 8">
    <name type="scientific">Corynebacterium lizhenjunii</name>
    <dbReference type="NCBI Taxonomy" id="2709394"/>
    <lineage>
        <taxon>Bacteria</taxon>
        <taxon>Bacillati</taxon>
        <taxon>Actinomycetota</taxon>
        <taxon>Actinomycetes</taxon>
        <taxon>Mycobacteriales</taxon>
        <taxon>Corynebacteriaceae</taxon>
        <taxon>Corynebacterium</taxon>
    </lineage>
</organism>
<evidence type="ECO:0000256" key="4">
    <source>
        <dbReference type="RuleBase" id="RU003512"/>
    </source>
</evidence>
<dbReference type="InterPro" id="IPR022434">
    <property type="entry name" value="ABC_LPXTG_lipo_actinobac"/>
</dbReference>
<dbReference type="GO" id="GO:0030001">
    <property type="term" value="P:metal ion transport"/>
    <property type="evidence" value="ECO:0007669"/>
    <property type="project" value="InterPro"/>
</dbReference>
<dbReference type="EMBL" id="CP064954">
    <property type="protein sequence ID" value="QPK80067.1"/>
    <property type="molecule type" value="Genomic_DNA"/>
</dbReference>
<dbReference type="InterPro" id="IPR006129">
    <property type="entry name" value="AdhesinB"/>
</dbReference>
<dbReference type="RefSeq" id="WP_165010549.1">
    <property type="nucleotide sequence ID" value="NZ_CP064954.1"/>
</dbReference>
<reference evidence="7 8" key="1">
    <citation type="submission" date="2020-11" db="EMBL/GenBank/DDBJ databases">
        <title>Corynebacterium sp. ZJ-599.</title>
        <authorList>
            <person name="Zhou J."/>
        </authorList>
    </citation>
    <scope>NUCLEOTIDE SEQUENCE [LARGE SCALE GENOMIC DNA]</scope>
    <source>
        <strain evidence="7 8">ZJ-599</strain>
    </source>
</reference>
<dbReference type="InterPro" id="IPR006128">
    <property type="entry name" value="Lipoprotein_PsaA-like"/>
</dbReference>
<dbReference type="PROSITE" id="PS51257">
    <property type="entry name" value="PROKAR_LIPOPROTEIN"/>
    <property type="match status" value="1"/>
</dbReference>
<dbReference type="Pfam" id="PF01297">
    <property type="entry name" value="ZnuA"/>
    <property type="match status" value="2"/>
</dbReference>
<feature type="region of interest" description="Disordered" evidence="5">
    <location>
        <begin position="476"/>
        <end position="497"/>
    </location>
</feature>
<proteinExistence type="inferred from homology"/>
<dbReference type="NCBIfam" id="NF038134">
    <property type="entry name" value="choice_anch_M"/>
    <property type="match status" value="1"/>
</dbReference>
<dbReference type="GO" id="GO:0007155">
    <property type="term" value="P:cell adhesion"/>
    <property type="evidence" value="ECO:0007669"/>
    <property type="project" value="InterPro"/>
</dbReference>
<evidence type="ECO:0000256" key="2">
    <source>
        <dbReference type="ARBA" id="ARBA00022448"/>
    </source>
</evidence>
<protein>
    <submittedName>
        <fullName evidence="7">Anchored repeat ABC transporter, substrate-binding protein</fullName>
    </submittedName>
</protein>
<comment type="similarity">
    <text evidence="1 4">Belongs to the bacterial solute-binding protein 9 family.</text>
</comment>
<sequence>MRSLCTVLAGAALLLSGCAGPAPAEHEGVRIAATTPILADIARNVAGPDAQVDTLIPPGRDAHSFEPSLRTFRTVAHADIALANGLLLEPAGLMDAVREVAGGPVVEVADVASTRGAQLVPLVDNVALDAIWLGLRVTSGQPQEMWLENVSGPGAVAAYVVSTFGSPQVIFDSSDGVDPRRDRTQLPARAHTHVSWAFSQPGIYELRVGASGVRPATVRVAVGVTPPQARHVLDSGHIDITADAETGRVELRDGHAEYAVDDTVIAVPSSVYQPIPADAAYRFLGTPGADTYLLPQAVLGRHIHGEVDPHLWHNVANASMYAEVIAEELAQIDPSHGHDYRARAQRYREELGRIDAQVRAEIAGIAPQRRHLVTPHHGYAYLEQGYGVDQAGFVSPNPAVEPSPRDVIALRRTLDNLDVPAVFIERTAEASAATLRQTAAQLGIAVCEIYGDTLDEHVPTYADLMLHNASQLRRCLSADNSPDNSPLDSPSTQKEPQ</sequence>
<dbReference type="InterPro" id="IPR022435">
    <property type="entry name" value="Surface-anchored_actinobac"/>
</dbReference>
<keyword evidence="3 6" id="KW-0732">Signal</keyword>
<dbReference type="NCBIfam" id="TIGR03772">
    <property type="entry name" value="anch_rpt_subst"/>
    <property type="match status" value="1"/>
</dbReference>
<dbReference type="SUPFAM" id="SSF53807">
    <property type="entry name" value="Helical backbone' metal receptor"/>
    <property type="match status" value="1"/>
</dbReference>
<dbReference type="PRINTS" id="PR00690">
    <property type="entry name" value="ADHESNFAMILY"/>
</dbReference>
<accession>A0A7T0PCU1</accession>
<dbReference type="PRINTS" id="PR00691">
    <property type="entry name" value="ADHESINB"/>
</dbReference>
<evidence type="ECO:0000256" key="3">
    <source>
        <dbReference type="ARBA" id="ARBA00022729"/>
    </source>
</evidence>
<feature type="chain" id="PRO_5032872074" evidence="6">
    <location>
        <begin position="25"/>
        <end position="497"/>
    </location>
</feature>
<keyword evidence="2 4" id="KW-0813">Transport</keyword>
<dbReference type="PANTHER" id="PTHR42953:SF3">
    <property type="entry name" value="HIGH-AFFINITY ZINC UPTAKE SYSTEM PROTEIN ZNUA"/>
    <property type="match status" value="1"/>
</dbReference>
<evidence type="ECO:0000256" key="6">
    <source>
        <dbReference type="SAM" id="SignalP"/>
    </source>
</evidence>
<dbReference type="GO" id="GO:0046872">
    <property type="term" value="F:metal ion binding"/>
    <property type="evidence" value="ECO:0007669"/>
    <property type="project" value="UniProtKB-KW"/>
</dbReference>